<gene>
    <name evidence="2" type="ORF">OIU77_009398</name>
</gene>
<comment type="caution">
    <text evidence="2">The sequence shown here is derived from an EMBL/GenBank/DDBJ whole genome shotgun (WGS) entry which is preliminary data.</text>
</comment>
<protein>
    <submittedName>
        <fullName evidence="2">Uncharacterized protein</fullName>
    </submittedName>
</protein>
<evidence type="ECO:0000256" key="1">
    <source>
        <dbReference type="SAM" id="Phobius"/>
    </source>
</evidence>
<accession>A0ABQ9AEW0</accession>
<dbReference type="EMBL" id="JAPFFI010000021">
    <property type="protein sequence ID" value="KAJ6333518.1"/>
    <property type="molecule type" value="Genomic_DNA"/>
</dbReference>
<reference evidence="2" key="2">
    <citation type="journal article" date="2023" name="Int. J. Mol. Sci.">
        <title>De Novo Assembly and Annotation of 11 Diverse Shrub Willow (Salix) Genomes Reveals Novel Gene Organization in Sex-Linked Regions.</title>
        <authorList>
            <person name="Hyden B."/>
            <person name="Feng K."/>
            <person name="Yates T.B."/>
            <person name="Jawdy S."/>
            <person name="Cereghino C."/>
            <person name="Smart L.B."/>
            <person name="Muchero W."/>
        </authorList>
    </citation>
    <scope>NUCLEOTIDE SEQUENCE</scope>
    <source>
        <tissue evidence="2">Shoot tip</tissue>
    </source>
</reference>
<dbReference type="Proteomes" id="UP001141253">
    <property type="component" value="Chromosome 11"/>
</dbReference>
<name>A0ABQ9AEW0_9ROSI</name>
<feature type="transmembrane region" description="Helical" evidence="1">
    <location>
        <begin position="47"/>
        <end position="66"/>
    </location>
</feature>
<keyword evidence="1" id="KW-1133">Transmembrane helix</keyword>
<proteinExistence type="predicted"/>
<evidence type="ECO:0000313" key="3">
    <source>
        <dbReference type="Proteomes" id="UP001141253"/>
    </source>
</evidence>
<keyword evidence="3" id="KW-1185">Reference proteome</keyword>
<sequence>MAITVAYIQPERIEKRKELTENNGSTATGSIPIHGEILSTIASFSSLLTSFSHFLLLHMFAFFLGLDEAET</sequence>
<organism evidence="2 3">
    <name type="scientific">Salix suchowensis</name>
    <dbReference type="NCBI Taxonomy" id="1278906"/>
    <lineage>
        <taxon>Eukaryota</taxon>
        <taxon>Viridiplantae</taxon>
        <taxon>Streptophyta</taxon>
        <taxon>Embryophyta</taxon>
        <taxon>Tracheophyta</taxon>
        <taxon>Spermatophyta</taxon>
        <taxon>Magnoliopsida</taxon>
        <taxon>eudicotyledons</taxon>
        <taxon>Gunneridae</taxon>
        <taxon>Pentapetalae</taxon>
        <taxon>rosids</taxon>
        <taxon>fabids</taxon>
        <taxon>Malpighiales</taxon>
        <taxon>Salicaceae</taxon>
        <taxon>Saliceae</taxon>
        <taxon>Salix</taxon>
    </lineage>
</organism>
<evidence type="ECO:0000313" key="2">
    <source>
        <dbReference type="EMBL" id="KAJ6333518.1"/>
    </source>
</evidence>
<keyword evidence="1" id="KW-0472">Membrane</keyword>
<keyword evidence="1" id="KW-0812">Transmembrane</keyword>
<reference evidence="2" key="1">
    <citation type="submission" date="2022-10" db="EMBL/GenBank/DDBJ databases">
        <authorList>
            <person name="Hyden B.L."/>
            <person name="Feng K."/>
            <person name="Yates T."/>
            <person name="Jawdy S."/>
            <person name="Smart L.B."/>
            <person name="Muchero W."/>
        </authorList>
    </citation>
    <scope>NUCLEOTIDE SEQUENCE</scope>
    <source>
        <tissue evidence="2">Shoot tip</tissue>
    </source>
</reference>